<evidence type="ECO:0000256" key="3">
    <source>
        <dbReference type="SAM" id="MobiDB-lite"/>
    </source>
</evidence>
<dbReference type="InterPro" id="IPR035979">
    <property type="entry name" value="RBD_domain_sf"/>
</dbReference>
<proteinExistence type="predicted"/>
<dbReference type="Bgee" id="ENSGGOG00000036148">
    <property type="expression patterns" value="Expressed in testis and 1 other cell type or tissue"/>
</dbReference>
<evidence type="ECO:0000313" key="5">
    <source>
        <dbReference type="Ensembl" id="ENSGGOP00000038699.1"/>
    </source>
</evidence>
<dbReference type="GO" id="GO:0070934">
    <property type="term" value="P:CRD-mediated mRNA stabilization"/>
    <property type="evidence" value="ECO:0000318"/>
    <property type="project" value="GO_Central"/>
</dbReference>
<dbReference type="FunFam" id="3.30.70.330:FF:000023">
    <property type="entry name" value="Heterogeneous nuclear ribonucleoprotein q isoform"/>
    <property type="match status" value="1"/>
</dbReference>
<name>A0A2I2YUR6_GORGO</name>
<dbReference type="Pfam" id="PF18360">
    <property type="entry name" value="hnRNP_Q_AcD"/>
    <property type="match status" value="1"/>
</dbReference>
<dbReference type="EMBL" id="CABD030115467">
    <property type="status" value="NOT_ANNOTATED_CDS"/>
    <property type="molecule type" value="Genomic_DNA"/>
</dbReference>
<dbReference type="GO" id="GO:0048027">
    <property type="term" value="F:mRNA 5'-UTR binding"/>
    <property type="evidence" value="ECO:0000318"/>
    <property type="project" value="GO_Central"/>
</dbReference>
<dbReference type="InterPro" id="IPR041337">
    <property type="entry name" value="hnRNP_Q_AcD"/>
</dbReference>
<evidence type="ECO:0000256" key="2">
    <source>
        <dbReference type="PROSITE-ProRule" id="PRU00176"/>
    </source>
</evidence>
<feature type="region of interest" description="Disordered" evidence="3">
    <location>
        <begin position="1"/>
        <end position="23"/>
    </location>
</feature>
<dbReference type="AlphaFoldDB" id="A0A2I2YUR6"/>
<dbReference type="SUPFAM" id="SSF54928">
    <property type="entry name" value="RNA-binding domain, RBD"/>
    <property type="match status" value="2"/>
</dbReference>
<dbReference type="GO" id="GO:0005634">
    <property type="term" value="C:nucleus"/>
    <property type="evidence" value="ECO:0000318"/>
    <property type="project" value="GO_Central"/>
</dbReference>
<evidence type="ECO:0000259" key="4">
    <source>
        <dbReference type="PROSITE" id="PS50102"/>
    </source>
</evidence>
<evidence type="ECO:0000313" key="6">
    <source>
        <dbReference type="Proteomes" id="UP000001519"/>
    </source>
</evidence>
<sequence length="503" mass="56202">ISGNMATEHVNGNDTEEPMDTTSAVTHSENFQTLLDAGLSQKVAEKLDEVYVAGLVAHSHLDERAIEALKEFNEDGALAVLQHDLSRVHNKSAFLCGVMKPYRQREKQGTNVADSSKGPDEAKIKALLERAGYTLDVTTGQRKYGGPPPDSVYSGQQTSVGTEIFVGKIPRDLFEKACPIWDLRLMMDPLTGLNRGYVFVTFFANNRLFVGSIPKSKTKEQILEEFSKSSRGKKTGFCFLEYEDHKTAAQARRRLMSGKVKVWGNVGTVEWADPMEDPDPEVTAKVKVLFVRNLANTVTEEILEKAMEEMNGKDLEGENIEIVFKKAQRQAAKNQMYDNYYYYGPPYMPPPTRDRGRGGRGGYGYPPDYYGYEDYYDYYGYDYHNYRGGYEDPYYGYEDFQVGARGRGGRGARGAAPSRGRGAAPPRGRAGYSQRGGPGSARGVRGARGGAQQQRGRGQGKGVEKVDFKVVHLKKKALQKTLGQNWEEHVSLVTWMEARIMYI</sequence>
<dbReference type="SMART" id="SM00360">
    <property type="entry name" value="RRM"/>
    <property type="match status" value="1"/>
</dbReference>
<reference evidence="6" key="1">
    <citation type="submission" date="2011-05" db="EMBL/GenBank/DDBJ databases">
        <title>Insights into the evolution of the great apes provided by the gorilla genome.</title>
        <authorList>
            <person name="Scally A."/>
        </authorList>
    </citation>
    <scope>NUCLEOTIDE SEQUENCE [LARGE SCALE GENOMIC DNA]</scope>
</reference>
<dbReference type="PROSITE" id="PS50102">
    <property type="entry name" value="RRM"/>
    <property type="match status" value="1"/>
</dbReference>
<dbReference type="GO" id="GO:1990904">
    <property type="term" value="C:ribonucleoprotein complex"/>
    <property type="evidence" value="ECO:0000318"/>
    <property type="project" value="GO_Central"/>
</dbReference>
<organism evidence="5 6">
    <name type="scientific">Gorilla gorilla gorilla</name>
    <name type="common">Western lowland gorilla</name>
    <dbReference type="NCBI Taxonomy" id="9595"/>
    <lineage>
        <taxon>Eukaryota</taxon>
        <taxon>Metazoa</taxon>
        <taxon>Chordata</taxon>
        <taxon>Craniata</taxon>
        <taxon>Vertebrata</taxon>
        <taxon>Euteleostomi</taxon>
        <taxon>Mammalia</taxon>
        <taxon>Eutheria</taxon>
        <taxon>Euarchontoglires</taxon>
        <taxon>Primates</taxon>
        <taxon>Haplorrhini</taxon>
        <taxon>Catarrhini</taxon>
        <taxon>Hominidae</taxon>
        <taxon>Gorilla</taxon>
    </lineage>
</organism>
<keyword evidence="6" id="KW-1185">Reference proteome</keyword>
<dbReference type="InterPro" id="IPR000504">
    <property type="entry name" value="RRM_dom"/>
</dbReference>
<reference evidence="5" key="4">
    <citation type="submission" date="2025-09" db="UniProtKB">
        <authorList>
            <consortium name="Ensembl"/>
        </authorList>
    </citation>
    <scope>IDENTIFICATION</scope>
</reference>
<keyword evidence="1 2" id="KW-0694">RNA-binding</keyword>
<reference evidence="5 6" key="2">
    <citation type="journal article" date="2012" name="Nature">
        <title>Insights into hominid evolution from the gorilla genome sequence.</title>
        <authorList>
            <person name="Scally A."/>
            <person name="Dutheil J.Y."/>
            <person name="Hillier L.W."/>
            <person name="Jordan G.E."/>
            <person name="Goodhead I."/>
            <person name="Herrero J."/>
            <person name="Hobolth A."/>
            <person name="Lappalainen T."/>
            <person name="Mailund T."/>
            <person name="Marques-Bonet T."/>
            <person name="McCarthy S."/>
            <person name="Montgomery S.H."/>
            <person name="Schwalie P.C."/>
            <person name="Tang Y.A."/>
            <person name="Ward M.C."/>
            <person name="Xue Y."/>
            <person name="Yngvadottir B."/>
            <person name="Alkan C."/>
            <person name="Andersen L.N."/>
            <person name="Ayub Q."/>
            <person name="Ball E.V."/>
            <person name="Beal K."/>
            <person name="Bradley B.J."/>
            <person name="Chen Y."/>
            <person name="Clee C.M."/>
            <person name="Fitzgerald S."/>
            <person name="Graves T.A."/>
            <person name="Gu Y."/>
            <person name="Heath P."/>
            <person name="Heger A."/>
            <person name="Karakoc E."/>
            <person name="Kolb-Kokocinski A."/>
            <person name="Laird G.K."/>
            <person name="Lunter G."/>
            <person name="Meader S."/>
            <person name="Mort M."/>
            <person name="Mullikin J.C."/>
            <person name="Munch K."/>
            <person name="O'Connor T.D."/>
            <person name="Phillips A.D."/>
            <person name="Prado-Martinez J."/>
            <person name="Rogers A.S."/>
            <person name="Sajjadian S."/>
            <person name="Schmidt D."/>
            <person name="Shaw K."/>
            <person name="Simpson J.T."/>
            <person name="Stenson P.D."/>
            <person name="Turner D.J."/>
            <person name="Vigilant L."/>
            <person name="Vilella A.J."/>
            <person name="Whitener W."/>
            <person name="Zhu B."/>
            <person name="Cooper D.N."/>
            <person name="de Jong P."/>
            <person name="Dermitzakis E.T."/>
            <person name="Eichler E.E."/>
            <person name="Flicek P."/>
            <person name="Goldman N."/>
            <person name="Mundy N.I."/>
            <person name="Ning Z."/>
            <person name="Odom D.T."/>
            <person name="Ponting C.P."/>
            <person name="Quail M.A."/>
            <person name="Ryder O.A."/>
            <person name="Searle S.M."/>
            <person name="Warren W.C."/>
            <person name="Wilson R.K."/>
            <person name="Schierup M.H."/>
            <person name="Rogers J."/>
            <person name="Tyler-Smith C."/>
            <person name="Durbin R."/>
        </authorList>
    </citation>
    <scope>NUCLEOTIDE SEQUENCE [LARGE SCALE GENOMIC DNA]</scope>
</reference>
<feature type="region of interest" description="Disordered" evidence="3">
    <location>
        <begin position="406"/>
        <end position="463"/>
    </location>
</feature>
<dbReference type="InterPro" id="IPR012677">
    <property type="entry name" value="Nucleotide-bd_a/b_plait_sf"/>
</dbReference>
<dbReference type="PANTHER" id="PTHR21245">
    <property type="entry name" value="HETEROGENEOUS NUCLEAR RIBONUCLEOPROTEIN"/>
    <property type="match status" value="1"/>
</dbReference>
<dbReference type="OMA" id="INIPHAF"/>
<dbReference type="Gene3D" id="3.30.70.330">
    <property type="match status" value="2"/>
</dbReference>
<dbReference type="GO" id="GO:0070937">
    <property type="term" value="C:CRD-mediated mRNA stability complex"/>
    <property type="evidence" value="ECO:0000318"/>
    <property type="project" value="GO_Central"/>
</dbReference>
<accession>A0A2I2YUR6</accession>
<evidence type="ECO:0000256" key="1">
    <source>
        <dbReference type="ARBA" id="ARBA00022884"/>
    </source>
</evidence>
<feature type="compositionally biased region" description="Low complexity" evidence="3">
    <location>
        <begin position="413"/>
        <end position="431"/>
    </location>
</feature>
<dbReference type="InParanoid" id="A0A2I2YUR6"/>
<gene>
    <name evidence="5" type="primary">LOC101148694</name>
</gene>
<dbReference type="Ensembl" id="ENSGGOT00000046154.1">
    <property type="protein sequence ID" value="ENSGGOP00000038699.1"/>
    <property type="gene ID" value="ENSGGOG00000036148.1"/>
</dbReference>
<feature type="compositionally biased region" description="Polar residues" evidence="3">
    <location>
        <begin position="1"/>
        <end position="13"/>
    </location>
</feature>
<dbReference type="STRING" id="9593.ENSGGOP00000038699"/>
<dbReference type="GeneTree" id="ENSGT00940000153511"/>
<dbReference type="Proteomes" id="UP000001519">
    <property type="component" value="Chromosome 20"/>
</dbReference>
<reference evidence="5" key="3">
    <citation type="submission" date="2025-08" db="UniProtKB">
        <authorList>
            <consortium name="Ensembl"/>
        </authorList>
    </citation>
    <scope>IDENTIFICATION</scope>
</reference>
<feature type="domain" description="RRM" evidence="4">
    <location>
        <begin position="206"/>
        <end position="274"/>
    </location>
</feature>
<protein>
    <recommendedName>
        <fullName evidence="4">RRM domain-containing protein</fullName>
    </recommendedName>
</protein>